<evidence type="ECO:0000259" key="2">
    <source>
        <dbReference type="Pfam" id="PF13952"/>
    </source>
</evidence>
<keyword evidence="5" id="KW-1185">Reference proteome</keyword>
<dbReference type="Pfam" id="PF13952">
    <property type="entry name" value="DUF4216"/>
    <property type="match status" value="1"/>
</dbReference>
<evidence type="ECO:0000256" key="1">
    <source>
        <dbReference type="SAM" id="MobiDB-lite"/>
    </source>
</evidence>
<dbReference type="Proteomes" id="UP000026915">
    <property type="component" value="Chromosome 4"/>
</dbReference>
<reference evidence="4 5" key="1">
    <citation type="journal article" date="2013" name="Genome Biol.">
        <title>The genome sequence of the most widely cultivated cacao type and its use to identify candidate genes regulating pod color.</title>
        <authorList>
            <person name="Motamayor J.C."/>
            <person name="Mockaitis K."/>
            <person name="Schmutz J."/>
            <person name="Haiminen N."/>
            <person name="Iii D.L."/>
            <person name="Cornejo O."/>
            <person name="Findley S.D."/>
            <person name="Zheng P."/>
            <person name="Utro F."/>
            <person name="Royaert S."/>
            <person name="Saski C."/>
            <person name="Jenkins J."/>
            <person name="Podicheti R."/>
            <person name="Zhao M."/>
            <person name="Scheffler B.E."/>
            <person name="Stack J.C."/>
            <person name="Feltus F.A."/>
            <person name="Mustiga G.M."/>
            <person name="Amores F."/>
            <person name="Phillips W."/>
            <person name="Marelli J.P."/>
            <person name="May G.D."/>
            <person name="Shapiro H."/>
            <person name="Ma J."/>
            <person name="Bustamante C.D."/>
            <person name="Schnell R.J."/>
            <person name="Main D."/>
            <person name="Gilbert D."/>
            <person name="Parida L."/>
            <person name="Kuhn D.N."/>
        </authorList>
    </citation>
    <scope>NUCLEOTIDE SEQUENCE [LARGE SCALE GENOMIC DNA]</scope>
    <source>
        <strain evidence="5">cv. Matina 1-6</strain>
    </source>
</reference>
<dbReference type="PANTHER" id="PTHR48258:SF3">
    <property type="entry name" value="FK506-BINDING PROTEIN 4-LIKE ISOFORM X1"/>
    <property type="match status" value="1"/>
</dbReference>
<organism evidence="4 5">
    <name type="scientific">Theobroma cacao</name>
    <name type="common">Cacao</name>
    <name type="synonym">Cocoa</name>
    <dbReference type="NCBI Taxonomy" id="3641"/>
    <lineage>
        <taxon>Eukaryota</taxon>
        <taxon>Viridiplantae</taxon>
        <taxon>Streptophyta</taxon>
        <taxon>Embryophyta</taxon>
        <taxon>Tracheophyta</taxon>
        <taxon>Spermatophyta</taxon>
        <taxon>Magnoliopsida</taxon>
        <taxon>eudicotyledons</taxon>
        <taxon>Gunneridae</taxon>
        <taxon>Pentapetalae</taxon>
        <taxon>rosids</taxon>
        <taxon>malvids</taxon>
        <taxon>Malvales</taxon>
        <taxon>Malvaceae</taxon>
        <taxon>Byttnerioideae</taxon>
        <taxon>Theobroma</taxon>
    </lineage>
</organism>
<evidence type="ECO:0000259" key="3">
    <source>
        <dbReference type="Pfam" id="PF13960"/>
    </source>
</evidence>
<dbReference type="HOGENOM" id="CLU_827451_0_0_1"/>
<evidence type="ECO:0000313" key="4">
    <source>
        <dbReference type="EMBL" id="EOY03404.1"/>
    </source>
</evidence>
<proteinExistence type="predicted"/>
<dbReference type="InterPro" id="IPR025312">
    <property type="entry name" value="DUF4216"/>
</dbReference>
<evidence type="ECO:0000313" key="5">
    <source>
        <dbReference type="Proteomes" id="UP000026915"/>
    </source>
</evidence>
<accession>A0A061EM59</accession>
<gene>
    <name evidence="4" type="ORF">TCM_018424</name>
</gene>
<feature type="region of interest" description="Disordered" evidence="1">
    <location>
        <begin position="297"/>
        <end position="336"/>
    </location>
</feature>
<evidence type="ECO:0008006" key="6">
    <source>
        <dbReference type="Google" id="ProtNLM"/>
    </source>
</evidence>
<dbReference type="Gramene" id="EOY03404">
    <property type="protein sequence ID" value="EOY03404"/>
    <property type="gene ID" value="TCM_018424"/>
</dbReference>
<dbReference type="AlphaFoldDB" id="A0A061EM59"/>
<dbReference type="OMA" id="HELFAME"/>
<feature type="compositionally biased region" description="Acidic residues" evidence="1">
    <location>
        <begin position="298"/>
        <end position="336"/>
    </location>
</feature>
<sequence>MSSQIAEHMTWHTQNQRDDGVLRHPVDGEAWQHFNHIHELFAMEPRNVRLGFLQHLKKKVKNRALVEGSIYEAYIIEEISSFCSLYFELAVQTRLNRVPRNDDGGDVDLLGRLSIFTHPGIFDDIVKGDVVHISEDELEKVRDVRFVKWFKDYESLLDIIKLEYFDMGNKVVLFKCHWFDTEKGIKVDPLHGLVEIKYNSILATNEPFVLVAQAHQVYYRSYPSTKRDQRDWWAVFKTKARSRFHIHSGGDKENEIDFNEEVYQEAVSTSITGTPLEELGDFIVLASGDYEEVNLLITDEEDDMQRDEDEEDDMEGDENEDKDEDEDDDQIEDDDS</sequence>
<dbReference type="PANTHER" id="PTHR48258">
    <property type="entry name" value="DUF4218 DOMAIN-CONTAINING PROTEIN-RELATED"/>
    <property type="match status" value="1"/>
</dbReference>
<dbReference type="EMBL" id="CM001882">
    <property type="protein sequence ID" value="EOY03404.1"/>
    <property type="molecule type" value="Genomic_DNA"/>
</dbReference>
<name>A0A061EM59_THECC</name>
<dbReference type="eggNOG" id="ENOG502SIT0">
    <property type="taxonomic scope" value="Eukaryota"/>
</dbReference>
<feature type="domain" description="DUF4218" evidence="3">
    <location>
        <begin position="52"/>
        <end position="101"/>
    </location>
</feature>
<dbReference type="InParanoid" id="A0A061EM59"/>
<feature type="domain" description="DUF4216" evidence="2">
    <location>
        <begin position="160"/>
        <end position="235"/>
    </location>
</feature>
<dbReference type="InterPro" id="IPR025452">
    <property type="entry name" value="DUF4218"/>
</dbReference>
<dbReference type="Pfam" id="PF13960">
    <property type="entry name" value="DUF4218"/>
    <property type="match status" value="1"/>
</dbReference>
<protein>
    <recommendedName>
        <fullName evidence="6">DUF4216 domain-containing protein</fullName>
    </recommendedName>
</protein>